<dbReference type="InterPro" id="IPR036236">
    <property type="entry name" value="Znf_C2H2_sf"/>
</dbReference>
<organism evidence="9 10">
    <name type="scientific">Clonorchis sinensis</name>
    <name type="common">Chinese liver fluke</name>
    <dbReference type="NCBI Taxonomy" id="79923"/>
    <lineage>
        <taxon>Eukaryota</taxon>
        <taxon>Metazoa</taxon>
        <taxon>Spiralia</taxon>
        <taxon>Lophotrochozoa</taxon>
        <taxon>Platyhelminthes</taxon>
        <taxon>Trematoda</taxon>
        <taxon>Digenea</taxon>
        <taxon>Opisthorchiida</taxon>
        <taxon>Opisthorchiata</taxon>
        <taxon>Opisthorchiidae</taxon>
        <taxon>Clonorchis</taxon>
    </lineage>
</organism>
<dbReference type="GO" id="GO:0005634">
    <property type="term" value="C:nucleus"/>
    <property type="evidence" value="ECO:0007669"/>
    <property type="project" value="UniProtKB-SubCell"/>
</dbReference>
<dbReference type="Proteomes" id="UP000008909">
    <property type="component" value="Unassembled WGS sequence"/>
</dbReference>
<keyword evidence="3" id="KW-0677">Repeat</keyword>
<evidence type="ECO:0000313" key="9">
    <source>
        <dbReference type="EMBL" id="GAA49360.1"/>
    </source>
</evidence>
<proteinExistence type="predicted"/>
<evidence type="ECO:0000259" key="8">
    <source>
        <dbReference type="PROSITE" id="PS50157"/>
    </source>
</evidence>
<keyword evidence="2" id="KW-0479">Metal-binding</keyword>
<feature type="domain" description="C2H2-type" evidence="8">
    <location>
        <begin position="229"/>
        <end position="257"/>
    </location>
</feature>
<dbReference type="PROSITE" id="PS00028">
    <property type="entry name" value="ZINC_FINGER_C2H2_1"/>
    <property type="match status" value="4"/>
</dbReference>
<evidence type="ECO:0000256" key="1">
    <source>
        <dbReference type="ARBA" id="ARBA00004123"/>
    </source>
</evidence>
<protein>
    <submittedName>
        <fullName evidence="9">Zinc finger protein 232</fullName>
    </submittedName>
</protein>
<dbReference type="GO" id="GO:0008270">
    <property type="term" value="F:zinc ion binding"/>
    <property type="evidence" value="ECO:0007669"/>
    <property type="project" value="UniProtKB-KW"/>
</dbReference>
<dbReference type="AlphaFoldDB" id="G7Y8S5"/>
<dbReference type="PROSITE" id="PS50157">
    <property type="entry name" value="ZINC_FINGER_C2H2_2"/>
    <property type="match status" value="4"/>
</dbReference>
<dbReference type="Gene3D" id="3.30.160.60">
    <property type="entry name" value="Classic Zinc Finger"/>
    <property type="match status" value="2"/>
</dbReference>
<dbReference type="SMART" id="SM00355">
    <property type="entry name" value="ZnF_C2H2"/>
    <property type="match status" value="4"/>
</dbReference>
<dbReference type="EMBL" id="DF142953">
    <property type="protein sequence ID" value="GAA49360.1"/>
    <property type="molecule type" value="Genomic_DNA"/>
</dbReference>
<evidence type="ECO:0000256" key="4">
    <source>
        <dbReference type="ARBA" id="ARBA00022771"/>
    </source>
</evidence>
<sequence>VSPRLLMKRLQSNCQAQRTDQQSISAPEPPIFHNSANPREFLGETLDSGNVLSPRYSCYTCSVIDSDITLASGPCFMFHRRQIFVDMSVLPWMCSEYRATDSTCCCDLIVTLFFVAIMCETGTVCIFTQLNSLFAEYTPVSQATTMHGGESSVKPLRNYAYVDEKTHRLRLGCEPENLQNLSARPGNRDSPIPTGKNRNQHKCSVCGMSFTYISTLRLHSTVHLDDRDFSCYICKTSYKYFRSLRRHLRTSHPGKDAGNTRALMNNSRLCSECGKCFKRGANLRLHEETIHGNYAQHTCKLCDRIFSQKPNYLRHLRRVHGLEIFYKFVFLDFHTQSHSHASVRVKDADNENHFKGGRTLMLVKLRRAFTDMGLPVLSYATQLFVRRVRSCRETKNPWVALRTKSFATVRCEPKYESVVKMRNLWKAVVSWRIATTHICRIVCPLLLFSGELVISCALEWPPNRHTRQNRVDSSP</sequence>
<evidence type="ECO:0000256" key="5">
    <source>
        <dbReference type="ARBA" id="ARBA00022833"/>
    </source>
</evidence>
<feature type="non-terminal residue" evidence="9">
    <location>
        <position position="1"/>
    </location>
</feature>
<evidence type="ECO:0000256" key="2">
    <source>
        <dbReference type="ARBA" id="ARBA00022723"/>
    </source>
</evidence>
<keyword evidence="10" id="KW-1185">Reference proteome</keyword>
<dbReference type="InterPro" id="IPR013087">
    <property type="entry name" value="Znf_C2H2_type"/>
</dbReference>
<accession>G7Y8S5</accession>
<gene>
    <name evidence="9" type="ORF">CLF_102922</name>
</gene>
<keyword evidence="6" id="KW-0539">Nucleus</keyword>
<dbReference type="PANTHER" id="PTHR24394">
    <property type="entry name" value="ZINC FINGER PROTEIN"/>
    <property type="match status" value="1"/>
</dbReference>
<evidence type="ECO:0000256" key="6">
    <source>
        <dbReference type="ARBA" id="ARBA00023242"/>
    </source>
</evidence>
<name>G7Y8S5_CLOSI</name>
<evidence type="ECO:0000256" key="3">
    <source>
        <dbReference type="ARBA" id="ARBA00022737"/>
    </source>
</evidence>
<dbReference type="PANTHER" id="PTHR24394:SF29">
    <property type="entry name" value="MYONEURIN"/>
    <property type="match status" value="1"/>
</dbReference>
<evidence type="ECO:0000256" key="7">
    <source>
        <dbReference type="PROSITE-ProRule" id="PRU00042"/>
    </source>
</evidence>
<comment type="subcellular location">
    <subcellularLocation>
        <location evidence="1">Nucleus</location>
    </subcellularLocation>
</comment>
<feature type="domain" description="C2H2-type" evidence="8">
    <location>
        <begin position="201"/>
        <end position="228"/>
    </location>
</feature>
<evidence type="ECO:0000313" key="10">
    <source>
        <dbReference type="Proteomes" id="UP000008909"/>
    </source>
</evidence>
<feature type="domain" description="C2H2-type" evidence="8">
    <location>
        <begin position="268"/>
        <end position="296"/>
    </location>
</feature>
<keyword evidence="4 7" id="KW-0863">Zinc-finger</keyword>
<reference key="2">
    <citation type="submission" date="2011-10" db="EMBL/GenBank/DDBJ databases">
        <title>The genome and transcriptome sequence of Clonorchis sinensis provide insights into the carcinogenic liver fluke.</title>
        <authorList>
            <person name="Wang X."/>
            <person name="Huang Y."/>
            <person name="Chen W."/>
            <person name="Liu H."/>
            <person name="Guo L."/>
            <person name="Chen Y."/>
            <person name="Luo F."/>
            <person name="Zhou W."/>
            <person name="Sun J."/>
            <person name="Mao Q."/>
            <person name="Liang P."/>
            <person name="Zhou C."/>
            <person name="Tian Y."/>
            <person name="Men J."/>
            <person name="Lv X."/>
            <person name="Huang L."/>
            <person name="Zhou J."/>
            <person name="Hu Y."/>
            <person name="Li R."/>
            <person name="Zhang F."/>
            <person name="Lei H."/>
            <person name="Li X."/>
            <person name="Hu X."/>
            <person name="Liang C."/>
            <person name="Xu J."/>
            <person name="Wu Z."/>
            <person name="Yu X."/>
        </authorList>
    </citation>
    <scope>NUCLEOTIDE SEQUENCE</scope>
    <source>
        <strain>Henan</strain>
    </source>
</reference>
<dbReference type="Pfam" id="PF00096">
    <property type="entry name" value="zf-C2H2"/>
    <property type="match status" value="4"/>
</dbReference>
<dbReference type="SUPFAM" id="SSF57667">
    <property type="entry name" value="beta-beta-alpha zinc fingers"/>
    <property type="match status" value="2"/>
</dbReference>
<reference evidence="9" key="1">
    <citation type="journal article" date="2011" name="Genome Biol.">
        <title>The draft genome of the carcinogenic human liver fluke Clonorchis sinensis.</title>
        <authorList>
            <person name="Wang X."/>
            <person name="Chen W."/>
            <person name="Huang Y."/>
            <person name="Sun J."/>
            <person name="Men J."/>
            <person name="Liu H."/>
            <person name="Luo F."/>
            <person name="Guo L."/>
            <person name="Lv X."/>
            <person name="Deng C."/>
            <person name="Zhou C."/>
            <person name="Fan Y."/>
            <person name="Li X."/>
            <person name="Huang L."/>
            <person name="Hu Y."/>
            <person name="Liang C."/>
            <person name="Hu X."/>
            <person name="Xu J."/>
            <person name="Yu X."/>
        </authorList>
    </citation>
    <scope>NUCLEOTIDE SEQUENCE [LARGE SCALE GENOMIC DNA]</scope>
    <source>
        <strain evidence="9">Henan</strain>
    </source>
</reference>
<dbReference type="GO" id="GO:0000981">
    <property type="term" value="F:DNA-binding transcription factor activity, RNA polymerase II-specific"/>
    <property type="evidence" value="ECO:0007669"/>
    <property type="project" value="TreeGrafter"/>
</dbReference>
<feature type="domain" description="C2H2-type" evidence="8">
    <location>
        <begin position="297"/>
        <end position="320"/>
    </location>
</feature>
<keyword evidence="5" id="KW-0862">Zinc</keyword>